<evidence type="ECO:0000313" key="10">
    <source>
        <dbReference type="Proteomes" id="UP000008312"/>
    </source>
</evidence>
<dbReference type="EMBL" id="FN668647">
    <property type="protein sequence ID" value="CBK22090.2"/>
    <property type="molecule type" value="Genomic_DNA"/>
</dbReference>
<feature type="domain" description="Peptidase M24 C-terminal" evidence="8">
    <location>
        <begin position="577"/>
        <end position="636"/>
    </location>
</feature>
<dbReference type="GeneID" id="24919362"/>
<dbReference type="OrthoDB" id="9995434at2759"/>
<evidence type="ECO:0000259" key="8">
    <source>
        <dbReference type="Pfam" id="PF16188"/>
    </source>
</evidence>
<keyword evidence="3" id="KW-0479">Metal-binding</keyword>
<evidence type="ECO:0000259" key="7">
    <source>
        <dbReference type="Pfam" id="PF01321"/>
    </source>
</evidence>
<protein>
    <recommendedName>
        <fullName evidence="11">Xaa-Pro aminopeptidase</fullName>
    </recommendedName>
</protein>
<dbReference type="Pfam" id="PF01321">
    <property type="entry name" value="Creatinase_N"/>
    <property type="match status" value="1"/>
</dbReference>
<dbReference type="InterPro" id="IPR000587">
    <property type="entry name" value="Creatinase_N"/>
</dbReference>
<dbReference type="FunFam" id="3.90.230.10:FF:000007">
    <property type="entry name" value="Xaa-Pro aminopeptidase P"/>
    <property type="match status" value="1"/>
</dbReference>
<feature type="domain" description="Creatinase N-terminal" evidence="7">
    <location>
        <begin position="31"/>
        <end position="152"/>
    </location>
</feature>
<proteinExistence type="inferred from homology"/>
<dbReference type="Pfam" id="PF16189">
    <property type="entry name" value="Creatinase_N_2"/>
    <property type="match status" value="1"/>
</dbReference>
<evidence type="ECO:0000256" key="1">
    <source>
        <dbReference type="ARBA" id="ARBA00001936"/>
    </source>
</evidence>
<dbReference type="GO" id="GO:0016787">
    <property type="term" value="F:hydrolase activity"/>
    <property type="evidence" value="ECO:0007669"/>
    <property type="project" value="UniProtKB-KW"/>
</dbReference>
<evidence type="ECO:0000256" key="5">
    <source>
        <dbReference type="ARBA" id="ARBA00023211"/>
    </source>
</evidence>
<evidence type="ECO:0000259" key="6">
    <source>
        <dbReference type="Pfam" id="PF00557"/>
    </source>
</evidence>
<dbReference type="InterPro" id="IPR032416">
    <property type="entry name" value="Peptidase_M24_C"/>
</dbReference>
<dbReference type="AlphaFoldDB" id="D8M201"/>
<dbReference type="PANTHER" id="PTHR43763">
    <property type="entry name" value="XAA-PRO AMINOPEPTIDASE 1"/>
    <property type="match status" value="1"/>
</dbReference>
<accession>D8M201</accession>
<dbReference type="Gene3D" id="3.40.350.10">
    <property type="entry name" value="Creatinase/prolidase N-terminal domain"/>
    <property type="match status" value="2"/>
</dbReference>
<dbReference type="GO" id="GO:0046872">
    <property type="term" value="F:metal ion binding"/>
    <property type="evidence" value="ECO:0007669"/>
    <property type="project" value="UniProtKB-KW"/>
</dbReference>
<dbReference type="InterPro" id="IPR050422">
    <property type="entry name" value="X-Pro_aminopeptidase_P"/>
</dbReference>
<dbReference type="InterPro" id="IPR029149">
    <property type="entry name" value="Creatin/AminoP/Spt16_N"/>
</dbReference>
<dbReference type="RefSeq" id="XP_012896138.1">
    <property type="nucleotide sequence ID" value="XM_013040684.1"/>
</dbReference>
<dbReference type="FunFam" id="3.40.350.10:FF:000003">
    <property type="entry name" value="Xaa-pro aminopeptidase P"/>
    <property type="match status" value="1"/>
</dbReference>
<keyword evidence="5" id="KW-0464">Manganese</keyword>
<evidence type="ECO:0000313" key="9">
    <source>
        <dbReference type="EMBL" id="CBK22090.2"/>
    </source>
</evidence>
<dbReference type="InParanoid" id="D8M201"/>
<evidence type="ECO:0008006" key="11">
    <source>
        <dbReference type="Google" id="ProtNLM"/>
    </source>
</evidence>
<keyword evidence="4" id="KW-0378">Hydrolase</keyword>
<feature type="domain" description="Peptidase M24" evidence="6">
    <location>
        <begin position="368"/>
        <end position="567"/>
    </location>
</feature>
<evidence type="ECO:0000256" key="3">
    <source>
        <dbReference type="ARBA" id="ARBA00022723"/>
    </source>
</evidence>
<dbReference type="InterPro" id="IPR036005">
    <property type="entry name" value="Creatinase/aminopeptidase-like"/>
</dbReference>
<gene>
    <name evidence="9" type="ORF">GSBLH_T00002159001</name>
</gene>
<dbReference type="Pfam" id="PF16188">
    <property type="entry name" value="Peptidase_M24_C"/>
    <property type="match status" value="1"/>
</dbReference>
<dbReference type="OMA" id="EPGMILS"/>
<evidence type="ECO:0000256" key="4">
    <source>
        <dbReference type="ARBA" id="ARBA00022801"/>
    </source>
</evidence>
<comment type="cofactor">
    <cofactor evidence="1">
        <name>Mn(2+)</name>
        <dbReference type="ChEBI" id="CHEBI:29035"/>
    </cofactor>
</comment>
<dbReference type="InterPro" id="IPR000994">
    <property type="entry name" value="Pept_M24"/>
</dbReference>
<dbReference type="GO" id="GO:0005737">
    <property type="term" value="C:cytoplasm"/>
    <property type="evidence" value="ECO:0007669"/>
    <property type="project" value="UniProtKB-ARBA"/>
</dbReference>
<dbReference type="SUPFAM" id="SSF53092">
    <property type="entry name" value="Creatinase/prolidase N-terminal domain"/>
    <property type="match status" value="2"/>
</dbReference>
<dbReference type="Pfam" id="PF00557">
    <property type="entry name" value="Peptidase_M24"/>
    <property type="match status" value="1"/>
</dbReference>
<dbReference type="Gene3D" id="3.90.230.10">
    <property type="entry name" value="Creatinase/methionine aminopeptidase superfamily"/>
    <property type="match status" value="1"/>
</dbReference>
<evidence type="ECO:0000256" key="2">
    <source>
        <dbReference type="ARBA" id="ARBA00008766"/>
    </source>
</evidence>
<dbReference type="Proteomes" id="UP000008312">
    <property type="component" value="Unassembled WGS sequence"/>
</dbReference>
<dbReference type="SUPFAM" id="SSF55920">
    <property type="entry name" value="Creatinase/aminopeptidase"/>
    <property type="match status" value="1"/>
</dbReference>
<sequence length="640" mass="71887">MFRQVISKLSHSSRMELKCQFATLGSASEKLNGLRELMKQKKLEAYLIPSEDQHMSEYVPECYQRRKWITGFTGSAGMAVVTPTEALLWTDSRYFLQAEKELPSCWQLKKLGTPGCPKVTEWLASSLPEGSQVGVDGSLISTGFGCQLESTLHPFGINLVCLDSNLIDQLWSDRPHLPHTPITLLSTESAGLSTLDKIMRVREAMASRDRSILLLTKLDDVCWLFNMRGSDVEYNPLVYAYGVVTQNEAFLFIHPNRLSIEQTAEFEKNGVQIREYDAFLPFIDAMAKQKSEAAEEICFNASDVSFAVFSRLEGRNPDTTFNPITRMKAIKNETEIRNIRDAFLRDSIAMCHLLSWSPRFPAVSPRLESHIDEHPTEFDVAAQSTAFRRRYAQSLGDSFAPIVGCGANAAIVHYEPTSAASSARLQRDTCILLDTGGQYEWGTTDITRTVCIASDAAQSRVDRAFRECYTAVLKGHIALATAVFPARTRGVQLDVLARSALWERGLDYGHGTGHGVGYCLGVHEGPESISTRTNAEKEGFAAGMTMTDEPGYYDEERGFGVRIENTLGLEKTHLDRQFLRFDVLSFVPIQADLCVEEMLTEKEKRWLEKYNSLCLEKMKGYITDPEVLTWLEKQAERSKF</sequence>
<comment type="similarity">
    <text evidence="2">Belongs to the peptidase M24B family.</text>
</comment>
<keyword evidence="10" id="KW-1185">Reference proteome</keyword>
<organism evidence="9">
    <name type="scientific">Blastocystis hominis</name>
    <dbReference type="NCBI Taxonomy" id="12968"/>
    <lineage>
        <taxon>Eukaryota</taxon>
        <taxon>Sar</taxon>
        <taxon>Stramenopiles</taxon>
        <taxon>Bigyra</taxon>
        <taxon>Opalozoa</taxon>
        <taxon>Opalinata</taxon>
        <taxon>Blastocystidae</taxon>
        <taxon>Blastocystis</taxon>
    </lineage>
</organism>
<dbReference type="FunCoup" id="D8M201">
    <property type="interactions" value="34"/>
</dbReference>
<name>D8M201_BLAHO</name>
<reference evidence="9" key="1">
    <citation type="submission" date="2010-02" db="EMBL/GenBank/DDBJ databases">
        <title>Sequencing and annotation of the Blastocystis hominis genome.</title>
        <authorList>
            <person name="Wincker P."/>
        </authorList>
    </citation>
    <scope>NUCLEOTIDE SEQUENCE</scope>
    <source>
        <strain evidence="9">Singapore isolate B</strain>
    </source>
</reference>
<dbReference type="PANTHER" id="PTHR43763:SF6">
    <property type="entry name" value="XAA-PRO AMINOPEPTIDASE 1"/>
    <property type="match status" value="1"/>
</dbReference>